<reference evidence="1 2" key="1">
    <citation type="journal article" date="2023" name="bioRxiv">
        <title>Conserved and derived expression patterns and positive selection on dental genes reveal complex evolutionary context of ever-growing rodent molars.</title>
        <authorList>
            <person name="Calamari Z.T."/>
            <person name="Song A."/>
            <person name="Cohen E."/>
            <person name="Akter M."/>
            <person name="Roy R.D."/>
            <person name="Hallikas O."/>
            <person name="Christensen M.M."/>
            <person name="Li P."/>
            <person name="Marangoni P."/>
            <person name="Jernvall J."/>
            <person name="Klein O.D."/>
        </authorList>
    </citation>
    <scope>NUCLEOTIDE SEQUENCE [LARGE SCALE GENOMIC DNA]</scope>
    <source>
        <strain evidence="1">V071</strain>
    </source>
</reference>
<protein>
    <submittedName>
        <fullName evidence="1">Uncharacterized protein</fullName>
    </submittedName>
</protein>
<evidence type="ECO:0000313" key="1">
    <source>
        <dbReference type="EMBL" id="KAK7822169.1"/>
    </source>
</evidence>
<accession>A0AAW0J5U0</accession>
<gene>
    <name evidence="1" type="ORF">U0070_000733</name>
</gene>
<dbReference type="Proteomes" id="UP001488838">
    <property type="component" value="Unassembled WGS sequence"/>
</dbReference>
<proteinExistence type="predicted"/>
<organism evidence="1 2">
    <name type="scientific">Myodes glareolus</name>
    <name type="common">Bank vole</name>
    <name type="synonym">Clethrionomys glareolus</name>
    <dbReference type="NCBI Taxonomy" id="447135"/>
    <lineage>
        <taxon>Eukaryota</taxon>
        <taxon>Metazoa</taxon>
        <taxon>Chordata</taxon>
        <taxon>Craniata</taxon>
        <taxon>Vertebrata</taxon>
        <taxon>Euteleostomi</taxon>
        <taxon>Mammalia</taxon>
        <taxon>Eutheria</taxon>
        <taxon>Euarchontoglires</taxon>
        <taxon>Glires</taxon>
        <taxon>Rodentia</taxon>
        <taxon>Myomorpha</taxon>
        <taxon>Muroidea</taxon>
        <taxon>Cricetidae</taxon>
        <taxon>Arvicolinae</taxon>
        <taxon>Myodes</taxon>
    </lineage>
</organism>
<dbReference type="EMBL" id="JBBHLL010000060">
    <property type="protein sequence ID" value="KAK7822169.1"/>
    <property type="molecule type" value="Genomic_DNA"/>
</dbReference>
<sequence>MARSESMKAENQGGQACPILVGISEIPVETWTDGQRFTLTEVDTREPFVFFGGGLWAWLTASVASWKSLRYRLNEEG</sequence>
<keyword evidence="2" id="KW-1185">Reference proteome</keyword>
<name>A0AAW0J5U0_MYOGA</name>
<comment type="caution">
    <text evidence="1">The sequence shown here is derived from an EMBL/GenBank/DDBJ whole genome shotgun (WGS) entry which is preliminary data.</text>
</comment>
<evidence type="ECO:0000313" key="2">
    <source>
        <dbReference type="Proteomes" id="UP001488838"/>
    </source>
</evidence>
<dbReference type="AlphaFoldDB" id="A0AAW0J5U0"/>